<dbReference type="AlphaFoldDB" id="A0A5C5ZA89"/>
<dbReference type="EMBL" id="SJPJ01000001">
    <property type="protein sequence ID" value="TWT84026.1"/>
    <property type="molecule type" value="Genomic_DNA"/>
</dbReference>
<organism evidence="2 3">
    <name type="scientific">Novipirellula herctigrandis</name>
    <dbReference type="NCBI Taxonomy" id="2527986"/>
    <lineage>
        <taxon>Bacteria</taxon>
        <taxon>Pseudomonadati</taxon>
        <taxon>Planctomycetota</taxon>
        <taxon>Planctomycetia</taxon>
        <taxon>Pirellulales</taxon>
        <taxon>Pirellulaceae</taxon>
        <taxon>Novipirellula</taxon>
    </lineage>
</organism>
<dbReference type="Proteomes" id="UP000315010">
    <property type="component" value="Unassembled WGS sequence"/>
</dbReference>
<accession>A0A5C5ZA89</accession>
<name>A0A5C5ZA89_9BACT</name>
<comment type="caution">
    <text evidence="2">The sequence shown here is derived from an EMBL/GenBank/DDBJ whole genome shotgun (WGS) entry which is preliminary data.</text>
</comment>
<proteinExistence type="predicted"/>
<evidence type="ECO:0000313" key="3">
    <source>
        <dbReference type="Proteomes" id="UP000315010"/>
    </source>
</evidence>
<evidence type="ECO:0000256" key="1">
    <source>
        <dbReference type="SAM" id="MobiDB-lite"/>
    </source>
</evidence>
<sequence length="130" mass="14871">MFVSFNSPVGKEIVFLYMFSTLFVASVDERAEVYLSGWHACNAQSSLNEQKRRFSQFLANSDVRPPSLSDPVNRNNPKKLPRFADETNPTCGGERPRGPSMHRTVAKESQAQNHSRKWFWSRGFEPAFLD</sequence>
<keyword evidence="3" id="KW-1185">Reference proteome</keyword>
<feature type="region of interest" description="Disordered" evidence="1">
    <location>
        <begin position="65"/>
        <end position="102"/>
    </location>
</feature>
<gene>
    <name evidence="2" type="ORF">CA13_55000</name>
</gene>
<evidence type="ECO:0000313" key="2">
    <source>
        <dbReference type="EMBL" id="TWT84026.1"/>
    </source>
</evidence>
<protein>
    <submittedName>
        <fullName evidence="2">Uncharacterized protein</fullName>
    </submittedName>
</protein>
<reference evidence="2 3" key="1">
    <citation type="submission" date="2019-02" db="EMBL/GenBank/DDBJ databases">
        <title>Deep-cultivation of Planctomycetes and their phenomic and genomic characterization uncovers novel biology.</title>
        <authorList>
            <person name="Wiegand S."/>
            <person name="Jogler M."/>
            <person name="Boedeker C."/>
            <person name="Pinto D."/>
            <person name="Vollmers J."/>
            <person name="Rivas-Marin E."/>
            <person name="Kohn T."/>
            <person name="Peeters S.H."/>
            <person name="Heuer A."/>
            <person name="Rast P."/>
            <person name="Oberbeckmann S."/>
            <person name="Bunk B."/>
            <person name="Jeske O."/>
            <person name="Meyerdierks A."/>
            <person name="Storesund J.E."/>
            <person name="Kallscheuer N."/>
            <person name="Luecker S."/>
            <person name="Lage O.M."/>
            <person name="Pohl T."/>
            <person name="Merkel B.J."/>
            <person name="Hornburger P."/>
            <person name="Mueller R.-W."/>
            <person name="Bruemmer F."/>
            <person name="Labrenz M."/>
            <person name="Spormann A.M."/>
            <person name="Op Den Camp H."/>
            <person name="Overmann J."/>
            <person name="Amann R."/>
            <person name="Jetten M.S.M."/>
            <person name="Mascher T."/>
            <person name="Medema M.H."/>
            <person name="Devos D.P."/>
            <person name="Kaster A.-K."/>
            <person name="Ovreas L."/>
            <person name="Rohde M."/>
            <person name="Galperin M.Y."/>
            <person name="Jogler C."/>
        </authorList>
    </citation>
    <scope>NUCLEOTIDE SEQUENCE [LARGE SCALE GENOMIC DNA]</scope>
    <source>
        <strain evidence="2 3">CA13</strain>
    </source>
</reference>